<dbReference type="Proteomes" id="UP001437256">
    <property type="component" value="Unassembled WGS sequence"/>
</dbReference>
<reference evidence="3 4" key="1">
    <citation type="submission" date="2024-05" db="EMBL/GenBank/DDBJ databases">
        <title>A draft genome resource for the thread blight pathogen Marasmius tenuissimus strain MS-2.</title>
        <authorList>
            <person name="Yulfo-Soto G.E."/>
            <person name="Baruah I.K."/>
            <person name="Amoako-Attah I."/>
            <person name="Bukari Y."/>
            <person name="Meinhardt L.W."/>
            <person name="Bailey B.A."/>
            <person name="Cohen S.P."/>
        </authorList>
    </citation>
    <scope>NUCLEOTIDE SEQUENCE [LARGE SCALE GENOMIC DNA]</scope>
    <source>
        <strain evidence="3 4">MS-2</strain>
    </source>
</reference>
<dbReference type="PANTHER" id="PTHR10165:SF35">
    <property type="entry name" value="RE23632P"/>
    <property type="match status" value="1"/>
</dbReference>
<evidence type="ECO:0000313" key="3">
    <source>
        <dbReference type="EMBL" id="KAL0071474.1"/>
    </source>
</evidence>
<evidence type="ECO:0008006" key="5">
    <source>
        <dbReference type="Google" id="ProtNLM"/>
    </source>
</evidence>
<evidence type="ECO:0000256" key="2">
    <source>
        <dbReference type="SAM" id="Phobius"/>
    </source>
</evidence>
<dbReference type="InterPro" id="IPR043216">
    <property type="entry name" value="PAP-like"/>
</dbReference>
<keyword evidence="4" id="KW-1185">Reference proteome</keyword>
<comment type="caution">
    <text evidence="3">The sequence shown here is derived from an EMBL/GenBank/DDBJ whole genome shotgun (WGS) entry which is preliminary data.</text>
</comment>
<organism evidence="3 4">
    <name type="scientific">Marasmius tenuissimus</name>
    <dbReference type="NCBI Taxonomy" id="585030"/>
    <lineage>
        <taxon>Eukaryota</taxon>
        <taxon>Fungi</taxon>
        <taxon>Dikarya</taxon>
        <taxon>Basidiomycota</taxon>
        <taxon>Agaricomycotina</taxon>
        <taxon>Agaricomycetes</taxon>
        <taxon>Agaricomycetidae</taxon>
        <taxon>Agaricales</taxon>
        <taxon>Marasmiineae</taxon>
        <taxon>Marasmiaceae</taxon>
        <taxon>Marasmius</taxon>
    </lineage>
</organism>
<evidence type="ECO:0000256" key="1">
    <source>
        <dbReference type="SAM" id="MobiDB-lite"/>
    </source>
</evidence>
<dbReference type="InterPro" id="IPR036938">
    <property type="entry name" value="PAP2/HPO_sf"/>
</dbReference>
<dbReference type="PANTHER" id="PTHR10165">
    <property type="entry name" value="LIPID PHOSPHATE PHOSPHATASE"/>
    <property type="match status" value="1"/>
</dbReference>
<sequence>MDNRHHWQDVFIGSLLGTVMSYFAYRQYYPPLSHEMSHKPYSPRIKREREAILPIHHDNESSRSDTPMTQPPNRPTALTRRYTDEPDSEGYEMAKTAKRPEPNDWRDGEGSDHDDGVHIGTSTGAGAGSSGLR</sequence>
<dbReference type="Gene3D" id="1.20.144.10">
    <property type="entry name" value="Phosphatidic acid phosphatase type 2/haloperoxidase"/>
    <property type="match status" value="1"/>
</dbReference>
<feature type="region of interest" description="Disordered" evidence="1">
    <location>
        <begin position="48"/>
        <end position="133"/>
    </location>
</feature>
<gene>
    <name evidence="3" type="ORF">AAF712_001331</name>
</gene>
<evidence type="ECO:0000313" key="4">
    <source>
        <dbReference type="Proteomes" id="UP001437256"/>
    </source>
</evidence>
<dbReference type="SUPFAM" id="SSF48317">
    <property type="entry name" value="Acid phosphatase/Vanadium-dependent haloperoxidase"/>
    <property type="match status" value="1"/>
</dbReference>
<name>A0ABR3ADI0_9AGAR</name>
<keyword evidence="2" id="KW-0812">Transmembrane</keyword>
<dbReference type="EMBL" id="JBBXMP010000003">
    <property type="protein sequence ID" value="KAL0071474.1"/>
    <property type="molecule type" value="Genomic_DNA"/>
</dbReference>
<keyword evidence="2" id="KW-1133">Transmembrane helix</keyword>
<feature type="compositionally biased region" description="Gly residues" evidence="1">
    <location>
        <begin position="123"/>
        <end position="133"/>
    </location>
</feature>
<feature type="compositionally biased region" description="Basic and acidic residues" evidence="1">
    <location>
        <begin position="48"/>
        <end position="63"/>
    </location>
</feature>
<protein>
    <recommendedName>
        <fullName evidence="5">Phosphatidic acid phosphatase type 2/haloperoxidase domain-containing protein</fullName>
    </recommendedName>
</protein>
<feature type="compositionally biased region" description="Basic and acidic residues" evidence="1">
    <location>
        <begin position="98"/>
        <end position="117"/>
    </location>
</feature>
<accession>A0ABR3ADI0</accession>
<keyword evidence="2" id="KW-0472">Membrane</keyword>
<feature type="transmembrane region" description="Helical" evidence="2">
    <location>
        <begin position="6"/>
        <end position="25"/>
    </location>
</feature>
<proteinExistence type="predicted"/>